<dbReference type="Proteomes" id="UP000285961">
    <property type="component" value="Unassembled WGS sequence"/>
</dbReference>
<evidence type="ECO:0000313" key="1">
    <source>
        <dbReference type="EMBL" id="RJP70892.1"/>
    </source>
</evidence>
<reference evidence="1 2" key="1">
    <citation type="journal article" date="2017" name="ISME J.">
        <title>Energy and carbon metabolisms in a deep terrestrial subsurface fluid microbial community.</title>
        <authorList>
            <person name="Momper L."/>
            <person name="Jungbluth S.P."/>
            <person name="Lee M.D."/>
            <person name="Amend J.P."/>
        </authorList>
    </citation>
    <scope>NUCLEOTIDE SEQUENCE [LARGE SCALE GENOMIC DNA]</scope>
    <source>
        <strain evidence="1">SURF_17</strain>
    </source>
</reference>
<protein>
    <submittedName>
        <fullName evidence="1">Uncharacterized protein</fullName>
    </submittedName>
</protein>
<proteinExistence type="predicted"/>
<accession>A0A419EZX6</accession>
<comment type="caution">
    <text evidence="1">The sequence shown here is derived from an EMBL/GenBank/DDBJ whole genome shotgun (WGS) entry which is preliminary data.</text>
</comment>
<name>A0A419EZX6_9BACT</name>
<organism evidence="1 2">
    <name type="scientific">Candidatus Abyssobacteria bacterium SURF_17</name>
    <dbReference type="NCBI Taxonomy" id="2093361"/>
    <lineage>
        <taxon>Bacteria</taxon>
        <taxon>Pseudomonadati</taxon>
        <taxon>Candidatus Hydrogenedentota</taxon>
        <taxon>Candidatus Abyssobacteria</taxon>
    </lineage>
</organism>
<dbReference type="EMBL" id="QZKI01000064">
    <property type="protein sequence ID" value="RJP70892.1"/>
    <property type="molecule type" value="Genomic_DNA"/>
</dbReference>
<gene>
    <name evidence="1" type="ORF">C4532_08540</name>
</gene>
<sequence>MSVEFSEPEATYLHTTLDLMTGLGFRVRDTFSFQRNLDDYYTNGKRYDGPRQFKIQWVSTTDFSRVQAKLAYTIPRFASSAYDGYTITVASRLKLLGRDDAIIHECVHFLQHVTAEEESSYVDYNGNNYREYVSQRTELEAHLVQIAYIIEAESKWLEQKLDQGQRARVREMIDRFRKTHNTNVGLTIILICKETGLI</sequence>
<dbReference type="AlphaFoldDB" id="A0A419EZX6"/>
<evidence type="ECO:0000313" key="2">
    <source>
        <dbReference type="Proteomes" id="UP000285961"/>
    </source>
</evidence>